<reference evidence="27" key="1">
    <citation type="journal article" date="2019" name="Int. J. Syst. Evol. Microbiol.">
        <title>The Global Catalogue of Microorganisms (GCM) 10K type strain sequencing project: providing services to taxonomists for standard genome sequencing and annotation.</title>
        <authorList>
            <consortium name="The Broad Institute Genomics Platform"/>
            <consortium name="The Broad Institute Genome Sequencing Center for Infectious Disease"/>
            <person name="Wu L."/>
            <person name="Ma J."/>
        </authorList>
    </citation>
    <scope>NUCLEOTIDE SEQUENCE [LARGE SCALE GENOMIC DNA]</scope>
    <source>
        <strain evidence="27">CCUG 53903</strain>
    </source>
</reference>
<comment type="subcellular location">
    <subcellularLocation>
        <location evidence="4">Cell membrane</location>
        <topology evidence="4">Multi-pass membrane protein</topology>
    </subcellularLocation>
</comment>
<keyword evidence="20" id="KW-0464">Manganese</keyword>
<evidence type="ECO:0000256" key="5">
    <source>
        <dbReference type="ARBA" id="ARBA00012438"/>
    </source>
</evidence>
<keyword evidence="7" id="KW-0597">Phosphoprotein</keyword>
<feature type="domain" description="HAMP" evidence="25">
    <location>
        <begin position="149"/>
        <end position="197"/>
    </location>
</feature>
<feature type="domain" description="Histidine kinase" evidence="24">
    <location>
        <begin position="205"/>
        <end position="401"/>
    </location>
</feature>
<evidence type="ECO:0000256" key="1">
    <source>
        <dbReference type="ARBA" id="ARBA00000085"/>
    </source>
</evidence>
<evidence type="ECO:0000256" key="2">
    <source>
        <dbReference type="ARBA" id="ARBA00001936"/>
    </source>
</evidence>
<comment type="catalytic activity">
    <reaction evidence="1">
        <text>ATP + protein L-histidine = ADP + protein N-phospho-L-histidine.</text>
        <dbReference type="EC" id="2.7.13.3"/>
    </reaction>
</comment>
<dbReference type="Gene3D" id="1.10.287.130">
    <property type="match status" value="1"/>
</dbReference>
<dbReference type="Pfam" id="PF00512">
    <property type="entry name" value="HisKA"/>
    <property type="match status" value="1"/>
</dbReference>
<dbReference type="GO" id="GO:0016301">
    <property type="term" value="F:kinase activity"/>
    <property type="evidence" value="ECO:0007669"/>
    <property type="project" value="UniProtKB-KW"/>
</dbReference>
<protein>
    <recommendedName>
        <fullName evidence="21">Signal transduction histidine-protein kinase/phosphatase MprB</fullName>
        <ecNumber evidence="5">2.7.13.3</ecNumber>
    </recommendedName>
    <alternativeName>
        <fullName evidence="22">Mycobacterial persistence regulator B</fullName>
    </alternativeName>
</protein>
<dbReference type="Pfam" id="PF00672">
    <property type="entry name" value="HAMP"/>
    <property type="match status" value="1"/>
</dbReference>
<dbReference type="SMART" id="SM00388">
    <property type="entry name" value="HisKA"/>
    <property type="match status" value="1"/>
</dbReference>
<evidence type="ECO:0000256" key="3">
    <source>
        <dbReference type="ARBA" id="ARBA00001946"/>
    </source>
</evidence>
<keyword evidence="15" id="KW-0904">Protein phosphatase</keyword>
<keyword evidence="23" id="KW-0472">Membrane</keyword>
<evidence type="ECO:0000256" key="22">
    <source>
        <dbReference type="ARBA" id="ARBA00041776"/>
    </source>
</evidence>
<dbReference type="Gene3D" id="6.10.340.10">
    <property type="match status" value="1"/>
</dbReference>
<keyword evidence="14" id="KW-0460">Magnesium</keyword>
<evidence type="ECO:0000256" key="13">
    <source>
        <dbReference type="ARBA" id="ARBA00022840"/>
    </source>
</evidence>
<keyword evidence="17" id="KW-0902">Two-component regulatory system</keyword>
<keyword evidence="8" id="KW-0808">Transferase</keyword>
<evidence type="ECO:0000256" key="23">
    <source>
        <dbReference type="SAM" id="Phobius"/>
    </source>
</evidence>
<dbReference type="EC" id="2.7.13.3" evidence="5"/>
<keyword evidence="13" id="KW-0067">ATP-binding</keyword>
<comment type="cofactor">
    <cofactor evidence="2">
        <name>Mn(2+)</name>
        <dbReference type="ChEBI" id="CHEBI:29035"/>
    </cofactor>
</comment>
<gene>
    <name evidence="26" type="ORF">ACFPZ3_24900</name>
</gene>
<keyword evidence="16 23" id="KW-1133">Transmembrane helix</keyword>
<evidence type="ECO:0000256" key="20">
    <source>
        <dbReference type="ARBA" id="ARBA00023211"/>
    </source>
</evidence>
<dbReference type="PRINTS" id="PR00344">
    <property type="entry name" value="BCTRLSENSOR"/>
</dbReference>
<dbReference type="InterPro" id="IPR005467">
    <property type="entry name" value="His_kinase_dom"/>
</dbReference>
<evidence type="ECO:0000256" key="8">
    <source>
        <dbReference type="ARBA" id="ARBA00022679"/>
    </source>
</evidence>
<evidence type="ECO:0000256" key="19">
    <source>
        <dbReference type="ARBA" id="ARBA00023026"/>
    </source>
</evidence>
<accession>A0ABW1CPI2</accession>
<keyword evidence="19" id="KW-0843">Virulence</keyword>
<dbReference type="InterPro" id="IPR036890">
    <property type="entry name" value="HATPase_C_sf"/>
</dbReference>
<name>A0ABW1CPI2_9ACTN</name>
<dbReference type="Gene3D" id="3.30.565.10">
    <property type="entry name" value="Histidine kinase-like ATPase, C-terminal domain"/>
    <property type="match status" value="1"/>
</dbReference>
<dbReference type="PROSITE" id="PS50885">
    <property type="entry name" value="HAMP"/>
    <property type="match status" value="1"/>
</dbReference>
<dbReference type="PROSITE" id="PS50109">
    <property type="entry name" value="HIS_KIN"/>
    <property type="match status" value="1"/>
</dbReference>
<dbReference type="Pfam" id="PF02518">
    <property type="entry name" value="HATPase_c"/>
    <property type="match status" value="1"/>
</dbReference>
<organism evidence="26 27">
    <name type="scientific">Nonomuraea insulae</name>
    <dbReference type="NCBI Taxonomy" id="1616787"/>
    <lineage>
        <taxon>Bacteria</taxon>
        <taxon>Bacillati</taxon>
        <taxon>Actinomycetota</taxon>
        <taxon>Actinomycetes</taxon>
        <taxon>Streptosporangiales</taxon>
        <taxon>Streptosporangiaceae</taxon>
        <taxon>Nonomuraea</taxon>
    </lineage>
</organism>
<dbReference type="InterPro" id="IPR003660">
    <property type="entry name" value="HAMP_dom"/>
</dbReference>
<comment type="cofactor">
    <cofactor evidence="3">
        <name>Mg(2+)</name>
        <dbReference type="ChEBI" id="CHEBI:18420"/>
    </cofactor>
</comment>
<evidence type="ECO:0000313" key="27">
    <source>
        <dbReference type="Proteomes" id="UP001596058"/>
    </source>
</evidence>
<evidence type="ECO:0000313" key="26">
    <source>
        <dbReference type="EMBL" id="MFC5827122.1"/>
    </source>
</evidence>
<dbReference type="SMART" id="SM00304">
    <property type="entry name" value="HAMP"/>
    <property type="match status" value="1"/>
</dbReference>
<dbReference type="PANTHER" id="PTHR44936">
    <property type="entry name" value="SENSOR PROTEIN CREC"/>
    <property type="match status" value="1"/>
</dbReference>
<evidence type="ECO:0000256" key="15">
    <source>
        <dbReference type="ARBA" id="ARBA00022912"/>
    </source>
</evidence>
<evidence type="ECO:0000259" key="24">
    <source>
        <dbReference type="PROSITE" id="PS50109"/>
    </source>
</evidence>
<keyword evidence="27" id="KW-1185">Reference proteome</keyword>
<keyword evidence="11 26" id="KW-0418">Kinase</keyword>
<evidence type="ECO:0000256" key="10">
    <source>
        <dbReference type="ARBA" id="ARBA00022741"/>
    </source>
</evidence>
<keyword evidence="10" id="KW-0547">Nucleotide-binding</keyword>
<keyword evidence="9 23" id="KW-0812">Transmembrane</keyword>
<comment type="caution">
    <text evidence="26">The sequence shown here is derived from an EMBL/GenBank/DDBJ whole genome shotgun (WGS) entry which is preliminary data.</text>
</comment>
<evidence type="ECO:0000256" key="21">
    <source>
        <dbReference type="ARBA" id="ARBA00040454"/>
    </source>
</evidence>
<dbReference type="PANTHER" id="PTHR44936:SF9">
    <property type="entry name" value="SENSOR PROTEIN CREC"/>
    <property type="match status" value="1"/>
</dbReference>
<keyword evidence="12" id="KW-0378">Hydrolase</keyword>
<dbReference type="InterPro" id="IPR050980">
    <property type="entry name" value="2C_sensor_his_kinase"/>
</dbReference>
<evidence type="ECO:0000256" key="11">
    <source>
        <dbReference type="ARBA" id="ARBA00022777"/>
    </source>
</evidence>
<dbReference type="RefSeq" id="WP_379516622.1">
    <property type="nucleotide sequence ID" value="NZ_JBHSPA010000027.1"/>
</dbReference>
<dbReference type="InterPro" id="IPR004358">
    <property type="entry name" value="Sig_transdc_His_kin-like_C"/>
</dbReference>
<evidence type="ECO:0000256" key="16">
    <source>
        <dbReference type="ARBA" id="ARBA00022989"/>
    </source>
</evidence>
<dbReference type="SUPFAM" id="SSF47384">
    <property type="entry name" value="Homodimeric domain of signal transducing histidine kinase"/>
    <property type="match status" value="1"/>
</dbReference>
<evidence type="ECO:0000256" key="17">
    <source>
        <dbReference type="ARBA" id="ARBA00023012"/>
    </source>
</evidence>
<evidence type="ECO:0000256" key="12">
    <source>
        <dbReference type="ARBA" id="ARBA00022801"/>
    </source>
</evidence>
<dbReference type="InterPro" id="IPR003661">
    <property type="entry name" value="HisK_dim/P_dom"/>
</dbReference>
<dbReference type="EMBL" id="JBHSPA010000027">
    <property type="protein sequence ID" value="MFC5827122.1"/>
    <property type="molecule type" value="Genomic_DNA"/>
</dbReference>
<dbReference type="SUPFAM" id="SSF158472">
    <property type="entry name" value="HAMP domain-like"/>
    <property type="match status" value="1"/>
</dbReference>
<evidence type="ECO:0000256" key="9">
    <source>
        <dbReference type="ARBA" id="ARBA00022692"/>
    </source>
</evidence>
<dbReference type="CDD" id="cd00082">
    <property type="entry name" value="HisKA"/>
    <property type="match status" value="1"/>
</dbReference>
<dbReference type="CDD" id="cd06225">
    <property type="entry name" value="HAMP"/>
    <property type="match status" value="1"/>
</dbReference>
<dbReference type="InterPro" id="IPR003594">
    <property type="entry name" value="HATPase_dom"/>
</dbReference>
<evidence type="ECO:0000256" key="7">
    <source>
        <dbReference type="ARBA" id="ARBA00022553"/>
    </source>
</evidence>
<dbReference type="Proteomes" id="UP001596058">
    <property type="component" value="Unassembled WGS sequence"/>
</dbReference>
<dbReference type="InterPro" id="IPR036097">
    <property type="entry name" value="HisK_dim/P_sf"/>
</dbReference>
<evidence type="ECO:0000256" key="14">
    <source>
        <dbReference type="ARBA" id="ARBA00022842"/>
    </source>
</evidence>
<keyword evidence="6" id="KW-1003">Cell membrane</keyword>
<feature type="transmembrane region" description="Helical" evidence="23">
    <location>
        <begin position="125"/>
        <end position="146"/>
    </location>
</feature>
<keyword evidence="18" id="KW-0346">Stress response</keyword>
<sequence length="401" mass="43156">MNPASLRWKIAALVTLACAVVAVVVGLLVHRATWQRALDMGKARAEVAIEKSRAPDDVVHVGQLPDDLAAQLRPGRRVVWYGVDHRDEPWMWAVQPYGGDGREAVSVQISMGSELLSLYALDRDMAKAALLALAGVVPLSVLAAELPNRRLRRMARTARRIADGDLTARTDARGRDEIAEIGAGLDSMAASLQRRLLAERRFTADVAHDLRTPLMGLLTAGQLLPDGEATDMVRDRIGVLRGLVDDLLEISHLDAAGEEPDRQPVPLADLVRESLHRVDVPADLRTVGDHGDATAVTDARRLERIVANLLLNARAHGAAPVTVTVRSRQIVIRDHGPGFPPDLLANLNKGEAQRFRTGRTERGGGHGLGLTIVLGHARVIGATLRFANPADGGASVTITLP</sequence>
<evidence type="ECO:0000256" key="4">
    <source>
        <dbReference type="ARBA" id="ARBA00004651"/>
    </source>
</evidence>
<evidence type="ECO:0000256" key="6">
    <source>
        <dbReference type="ARBA" id="ARBA00022475"/>
    </source>
</evidence>
<dbReference type="SMART" id="SM00387">
    <property type="entry name" value="HATPase_c"/>
    <property type="match status" value="1"/>
</dbReference>
<evidence type="ECO:0000259" key="25">
    <source>
        <dbReference type="PROSITE" id="PS50885"/>
    </source>
</evidence>
<proteinExistence type="predicted"/>
<dbReference type="SUPFAM" id="SSF55874">
    <property type="entry name" value="ATPase domain of HSP90 chaperone/DNA topoisomerase II/histidine kinase"/>
    <property type="match status" value="1"/>
</dbReference>
<evidence type="ECO:0000256" key="18">
    <source>
        <dbReference type="ARBA" id="ARBA00023016"/>
    </source>
</evidence>